<reference evidence="3" key="1">
    <citation type="submission" date="2021-01" db="EMBL/GenBank/DDBJ databases">
        <title>Whole genome shotgun sequence of Spirilliplanes yamanashiensis NBRC 15828.</title>
        <authorList>
            <person name="Komaki H."/>
            <person name="Tamura T."/>
        </authorList>
    </citation>
    <scope>NUCLEOTIDE SEQUENCE</scope>
    <source>
        <strain evidence="3">NBRC 15828</strain>
    </source>
</reference>
<comment type="caution">
    <text evidence="3">The sequence shown here is derived from an EMBL/GenBank/DDBJ whole genome shotgun (WGS) entry which is preliminary data.</text>
</comment>
<dbReference type="Gene3D" id="3.30.10.20">
    <property type="match status" value="1"/>
</dbReference>
<name>A0A8J3Y8R9_9ACTN</name>
<dbReference type="CDD" id="cd06577">
    <property type="entry name" value="PASTA_pknB"/>
    <property type="match status" value="1"/>
</dbReference>
<feature type="signal peptide" evidence="1">
    <location>
        <begin position="1"/>
        <end position="26"/>
    </location>
</feature>
<dbReference type="Proteomes" id="UP000652013">
    <property type="component" value="Unassembled WGS sequence"/>
</dbReference>
<keyword evidence="1" id="KW-0732">Signal</keyword>
<evidence type="ECO:0000313" key="4">
    <source>
        <dbReference type="Proteomes" id="UP000652013"/>
    </source>
</evidence>
<dbReference type="PROSITE" id="PS51257">
    <property type="entry name" value="PROKAR_LIPOPROTEIN"/>
    <property type="match status" value="1"/>
</dbReference>
<evidence type="ECO:0000256" key="1">
    <source>
        <dbReference type="SAM" id="SignalP"/>
    </source>
</evidence>
<dbReference type="Pfam" id="PF03793">
    <property type="entry name" value="PASTA"/>
    <property type="match status" value="1"/>
</dbReference>
<sequence length="223" mass="21783">MPRSALLLCALLLAGCSAAPLPPSVAAPSSAPVVVPDLVGLDPALVDKTVAAAGVVAILDHVADSLISPGTVVGVVPPPGTAVPLGSTVTVQIAGDPGGSLEELAAADRGDIVGVTADPDGTLVVAAVVGRPLSAVRPALEGRAYRVVRCANSYAVLGRVAAEVSRRADLVSSSAGFSVAIDPAACAVRVGGDVPRAVAEALRAQYGADVVVAPGPAARRASS</sequence>
<dbReference type="EMBL" id="BOOY01000026">
    <property type="protein sequence ID" value="GIJ04086.1"/>
    <property type="molecule type" value="Genomic_DNA"/>
</dbReference>
<feature type="domain" description="PASTA" evidence="2">
    <location>
        <begin position="29"/>
        <end position="95"/>
    </location>
</feature>
<keyword evidence="4" id="KW-1185">Reference proteome</keyword>
<gene>
    <name evidence="3" type="ORF">Sya03_34380</name>
</gene>
<dbReference type="RefSeq" id="WP_203939337.1">
    <property type="nucleotide sequence ID" value="NZ_BAAAGJ010000002.1"/>
</dbReference>
<evidence type="ECO:0000313" key="3">
    <source>
        <dbReference type="EMBL" id="GIJ04086.1"/>
    </source>
</evidence>
<feature type="chain" id="PRO_5035261015" description="PASTA domain-containing protein" evidence="1">
    <location>
        <begin position="27"/>
        <end position="223"/>
    </location>
</feature>
<organism evidence="3 4">
    <name type="scientific">Spirilliplanes yamanashiensis</name>
    <dbReference type="NCBI Taxonomy" id="42233"/>
    <lineage>
        <taxon>Bacteria</taxon>
        <taxon>Bacillati</taxon>
        <taxon>Actinomycetota</taxon>
        <taxon>Actinomycetes</taxon>
        <taxon>Micromonosporales</taxon>
        <taxon>Micromonosporaceae</taxon>
        <taxon>Spirilliplanes</taxon>
    </lineage>
</organism>
<accession>A0A8J3Y8R9</accession>
<proteinExistence type="predicted"/>
<evidence type="ECO:0000259" key="2">
    <source>
        <dbReference type="PROSITE" id="PS51178"/>
    </source>
</evidence>
<dbReference type="SMART" id="SM00740">
    <property type="entry name" value="PASTA"/>
    <property type="match status" value="1"/>
</dbReference>
<dbReference type="AlphaFoldDB" id="A0A8J3Y8R9"/>
<dbReference type="PROSITE" id="PS51178">
    <property type="entry name" value="PASTA"/>
    <property type="match status" value="1"/>
</dbReference>
<dbReference type="InterPro" id="IPR005543">
    <property type="entry name" value="PASTA_dom"/>
</dbReference>
<protein>
    <recommendedName>
        <fullName evidence="2">PASTA domain-containing protein</fullName>
    </recommendedName>
</protein>